<keyword evidence="3" id="KW-1185">Reference proteome</keyword>
<name>A0A842INN3_9FLAO</name>
<dbReference type="EMBL" id="JACLCP010000001">
    <property type="protein sequence ID" value="MBC2843819.1"/>
    <property type="molecule type" value="Genomic_DNA"/>
</dbReference>
<gene>
    <name evidence="2" type="ORF">H7F21_01850</name>
</gene>
<feature type="region of interest" description="Disordered" evidence="1">
    <location>
        <begin position="158"/>
        <end position="181"/>
    </location>
</feature>
<evidence type="ECO:0000313" key="2">
    <source>
        <dbReference type="EMBL" id="MBC2843819.1"/>
    </source>
</evidence>
<comment type="caution">
    <text evidence="2">The sequence shown here is derived from an EMBL/GenBank/DDBJ whole genome shotgun (WGS) entry which is preliminary data.</text>
</comment>
<organism evidence="2 3">
    <name type="scientific">Winogradskyella flava</name>
    <dbReference type="NCBI Taxonomy" id="1884876"/>
    <lineage>
        <taxon>Bacteria</taxon>
        <taxon>Pseudomonadati</taxon>
        <taxon>Bacteroidota</taxon>
        <taxon>Flavobacteriia</taxon>
        <taxon>Flavobacteriales</taxon>
        <taxon>Flavobacteriaceae</taxon>
        <taxon>Winogradskyella</taxon>
    </lineage>
</organism>
<protein>
    <submittedName>
        <fullName evidence="2">Uncharacterized protein</fullName>
    </submittedName>
</protein>
<sequence>MKRLKKAAHAIVFAIAFSTTFQCFSQKEVTITEVQTFELQTPFTIKPVVFQEWYAGIDVGGTGINVFIPISDVKEDVTFNEIYFRNLKGELISENGKYKAVLENPSKLYTFKKAEKPADYPFDLKDNECVLSYTQNGKTKYHKIVSLNEVAGTYYKDGPPSIYSNNSSDGMASVEEEEENN</sequence>
<proteinExistence type="predicted"/>
<evidence type="ECO:0000256" key="1">
    <source>
        <dbReference type="SAM" id="MobiDB-lite"/>
    </source>
</evidence>
<accession>A0A842INN3</accession>
<dbReference type="RefSeq" id="WP_185787532.1">
    <property type="nucleotide sequence ID" value="NZ_JACLCP010000001.1"/>
</dbReference>
<evidence type="ECO:0000313" key="3">
    <source>
        <dbReference type="Proteomes" id="UP000533900"/>
    </source>
</evidence>
<reference evidence="2" key="1">
    <citation type="submission" date="2020-08" db="EMBL/GenBank/DDBJ databases">
        <title>Winogradskyella ouciana sp. nov., isolated from the hadal seawater of the Mariana Trench.</title>
        <authorList>
            <person name="He X."/>
        </authorList>
    </citation>
    <scope>NUCLEOTIDE SEQUENCE [LARGE SCALE GENOMIC DNA]</scope>
    <source>
        <strain evidence="2">KCTC 52348</strain>
    </source>
</reference>
<dbReference type="AlphaFoldDB" id="A0A842INN3"/>
<dbReference type="Proteomes" id="UP000533900">
    <property type="component" value="Unassembled WGS sequence"/>
</dbReference>